<keyword evidence="2" id="KW-1133">Transmembrane helix</keyword>
<feature type="compositionally biased region" description="Polar residues" evidence="1">
    <location>
        <begin position="206"/>
        <end position="224"/>
    </location>
</feature>
<evidence type="ECO:0000256" key="1">
    <source>
        <dbReference type="SAM" id="MobiDB-lite"/>
    </source>
</evidence>
<feature type="transmembrane region" description="Helical" evidence="2">
    <location>
        <begin position="12"/>
        <end position="31"/>
    </location>
</feature>
<dbReference type="AlphaFoldDB" id="A0A7S4AIT4"/>
<dbReference type="InterPro" id="IPR029055">
    <property type="entry name" value="Ntn_hydrolases_N"/>
</dbReference>
<gene>
    <name evidence="3" type="ORF">PAUS00366_LOCUS9068</name>
</gene>
<accession>A0A7S4AIT4</accession>
<organism evidence="3">
    <name type="scientific">Pseudo-nitzschia australis</name>
    <dbReference type="NCBI Taxonomy" id="44445"/>
    <lineage>
        <taxon>Eukaryota</taxon>
        <taxon>Sar</taxon>
        <taxon>Stramenopiles</taxon>
        <taxon>Ochrophyta</taxon>
        <taxon>Bacillariophyta</taxon>
        <taxon>Bacillariophyceae</taxon>
        <taxon>Bacillariophycidae</taxon>
        <taxon>Bacillariales</taxon>
        <taxon>Bacillariaceae</taxon>
        <taxon>Pseudo-nitzschia</taxon>
    </lineage>
</organism>
<feature type="compositionally biased region" description="Low complexity" evidence="1">
    <location>
        <begin position="413"/>
        <end position="428"/>
    </location>
</feature>
<name>A0A7S4AIT4_9STRA</name>
<keyword evidence="2" id="KW-0812">Transmembrane</keyword>
<proteinExistence type="predicted"/>
<dbReference type="EMBL" id="HBIX01012098">
    <property type="protein sequence ID" value="CAE0716316.1"/>
    <property type="molecule type" value="Transcribed_RNA"/>
</dbReference>
<sequence length="482" mass="51970">MRTRETRARNKHAVSCTHLVELISVFVILFSKSLASASASSSTLSVGSQKVGANEYIDSITTSGGEGGTAAKVDGNGDDDDDYGYYDHVPWLGAFSSNNLQGIDEAARYEELPPNVFSPTGRLHPVEAAVRASKVATPRSNLLLAVKCRDGLLVISTLPISPHVDARIASIANMDNANISSSSSSSSTGIESSNSNTGNNDHGMESNKTATNENTDSTGSNNIQTEEESRKTYPSLFLFDETCTSTTTGPIFEIHPCMVGATAGNSVDNRILGGKLLALGLAATTCSEEDDDLGEAAADRVAKDLANQLQVVTQDIAAAQKQKLGRMLASSAVVLGNRKLWRVDPTGQFWDCQATVLGQDADRVEEAFCRRLFEECERKKVDNNDLCKLLGSMSHDEAFELAKEFLRDRTSKQQKSPTTTKSSQRTSTDGPTKKKDGNGMPASELSSQTYWQAVILDYSSLTRRGTPNRILRRGTFGIKTKD</sequence>
<feature type="region of interest" description="Disordered" evidence="1">
    <location>
        <begin position="179"/>
        <end position="229"/>
    </location>
</feature>
<reference evidence="3" key="1">
    <citation type="submission" date="2021-01" db="EMBL/GenBank/DDBJ databases">
        <authorList>
            <person name="Corre E."/>
            <person name="Pelletier E."/>
            <person name="Niang G."/>
            <person name="Scheremetjew M."/>
            <person name="Finn R."/>
            <person name="Kale V."/>
            <person name="Holt S."/>
            <person name="Cochrane G."/>
            <person name="Meng A."/>
            <person name="Brown T."/>
            <person name="Cohen L."/>
        </authorList>
    </citation>
    <scope>NUCLEOTIDE SEQUENCE</scope>
    <source>
        <strain evidence="3">10249 10 AB</strain>
    </source>
</reference>
<dbReference type="Gene3D" id="3.60.20.10">
    <property type="entry name" value="Glutamine Phosphoribosylpyrophosphate, subunit 1, domain 1"/>
    <property type="match status" value="1"/>
</dbReference>
<feature type="region of interest" description="Disordered" evidence="1">
    <location>
        <begin position="407"/>
        <end position="445"/>
    </location>
</feature>
<feature type="compositionally biased region" description="Low complexity" evidence="1">
    <location>
        <begin position="179"/>
        <end position="200"/>
    </location>
</feature>
<evidence type="ECO:0000313" key="3">
    <source>
        <dbReference type="EMBL" id="CAE0716316.1"/>
    </source>
</evidence>
<keyword evidence="2" id="KW-0472">Membrane</keyword>
<evidence type="ECO:0000256" key="2">
    <source>
        <dbReference type="SAM" id="Phobius"/>
    </source>
</evidence>
<protein>
    <submittedName>
        <fullName evidence="3">Uncharacterized protein</fullName>
    </submittedName>
</protein>